<dbReference type="SUPFAM" id="SSF55785">
    <property type="entry name" value="PYP-like sensor domain (PAS domain)"/>
    <property type="match status" value="1"/>
</dbReference>
<keyword evidence="6" id="KW-0902">Two-component regulatory system</keyword>
<feature type="transmembrane region" description="Helical" evidence="8">
    <location>
        <begin position="164"/>
        <end position="186"/>
    </location>
</feature>
<dbReference type="PRINTS" id="PR00344">
    <property type="entry name" value="BCTRLSENSOR"/>
</dbReference>
<evidence type="ECO:0000256" key="7">
    <source>
        <dbReference type="SAM" id="MobiDB-lite"/>
    </source>
</evidence>
<dbReference type="PANTHER" id="PTHR43711">
    <property type="entry name" value="TWO-COMPONENT HISTIDINE KINASE"/>
    <property type="match status" value="1"/>
</dbReference>
<dbReference type="EMBL" id="JBHSEL010000121">
    <property type="protein sequence ID" value="MFC4626085.1"/>
    <property type="molecule type" value="Genomic_DNA"/>
</dbReference>
<evidence type="ECO:0000256" key="8">
    <source>
        <dbReference type="SAM" id="Phobius"/>
    </source>
</evidence>
<keyword evidence="8" id="KW-1133">Transmembrane helix</keyword>
<dbReference type="SMART" id="SM00387">
    <property type="entry name" value="HATPase_c"/>
    <property type="match status" value="1"/>
</dbReference>
<evidence type="ECO:0000256" key="6">
    <source>
        <dbReference type="ARBA" id="ARBA00023012"/>
    </source>
</evidence>
<keyword evidence="11" id="KW-1185">Reference proteome</keyword>
<dbReference type="SUPFAM" id="SSF55874">
    <property type="entry name" value="ATPase domain of HSP90 chaperone/DNA topoisomerase II/histidine kinase"/>
    <property type="match status" value="1"/>
</dbReference>
<evidence type="ECO:0000313" key="11">
    <source>
        <dbReference type="Proteomes" id="UP001596042"/>
    </source>
</evidence>
<comment type="catalytic activity">
    <reaction evidence="1">
        <text>ATP + protein L-histidine = ADP + protein N-phospho-L-histidine.</text>
        <dbReference type="EC" id="2.7.13.3"/>
    </reaction>
</comment>
<feature type="compositionally biased region" description="Polar residues" evidence="7">
    <location>
        <begin position="602"/>
        <end position="613"/>
    </location>
</feature>
<dbReference type="InterPro" id="IPR003594">
    <property type="entry name" value="HATPase_dom"/>
</dbReference>
<evidence type="ECO:0000256" key="4">
    <source>
        <dbReference type="ARBA" id="ARBA00022679"/>
    </source>
</evidence>
<feature type="domain" description="Histidine kinase" evidence="9">
    <location>
        <begin position="335"/>
        <end position="559"/>
    </location>
</feature>
<accession>A0ABV9H953</accession>
<dbReference type="Gene3D" id="3.30.565.10">
    <property type="entry name" value="Histidine kinase-like ATPase, C-terminal domain"/>
    <property type="match status" value="1"/>
</dbReference>
<dbReference type="GO" id="GO:0016301">
    <property type="term" value="F:kinase activity"/>
    <property type="evidence" value="ECO:0007669"/>
    <property type="project" value="UniProtKB-KW"/>
</dbReference>
<dbReference type="RefSeq" id="WP_374832827.1">
    <property type="nucleotide sequence ID" value="NZ_JBHEEZ010000018.1"/>
</dbReference>
<sequence length="613" mass="65913">MNAIVRIAAGLMGSWGARLSGAYMHVCQRLAGSGEPCAMRMAGSCLLLPVLLLATALACGVATSLNELAVLVISLAGLAMIMCALALFGLPAHIAAMANFIIYGFGLATIGMIADGDSLSLLMTALLPIEIWLVTRKAWPAVTGLAAAVLIDSLLILWTEQAALTLSAAAIVVFVAYAALIGMRIARATGKGAEQTVAEPVIMHQGGDVRFSLDLEGRIMSADVQTARRLGAKADGLKDAMLLDHVHVTDRVHYLSMLADLREGKAVHAVDLRLRARNKDRVVFEPYRIEAFVHADRIALTGRSLQREQELQDEIAALKAELARERVNKSHQLAAISHELRTPLNAIIGFSDMLANGIGSDNADDRQREYAGIIHRSGHYMLELVNAVLDSSRLETGTYRIHPKSFAFRQAVDLCSNVMLPQAEAKGVVFCHRVRADIGELVADQRAVQQILINLAANAVKFTKKGGCVTIDAARIATDSRPMLEISITDTGIGMSEDDLARIGTPFMRADNSYTRAQEGSGLGLCVVKGLVALHEGSIKFKSRLGEGTVVTVRLPLAGPLNHTGGTDNHVACNEQLATGMVIDMHRHQGERHNDWQKDGNQDQVGAQTRKTA</sequence>
<dbReference type="Pfam" id="PF00512">
    <property type="entry name" value="HisKA"/>
    <property type="match status" value="1"/>
</dbReference>
<evidence type="ECO:0000256" key="5">
    <source>
        <dbReference type="ARBA" id="ARBA00022777"/>
    </source>
</evidence>
<dbReference type="CDD" id="cd16922">
    <property type="entry name" value="HATPase_EvgS-ArcB-TorS-like"/>
    <property type="match status" value="1"/>
</dbReference>
<name>A0ABV9H953_9HYPH</name>
<keyword evidence="8" id="KW-0812">Transmembrane</keyword>
<feature type="compositionally biased region" description="Basic and acidic residues" evidence="7">
    <location>
        <begin position="589"/>
        <end position="601"/>
    </location>
</feature>
<feature type="transmembrane region" description="Helical" evidence="8">
    <location>
        <begin position="138"/>
        <end position="157"/>
    </location>
</feature>
<dbReference type="InterPro" id="IPR005467">
    <property type="entry name" value="His_kinase_dom"/>
</dbReference>
<keyword evidence="8" id="KW-0472">Membrane</keyword>
<feature type="transmembrane region" description="Helical" evidence="8">
    <location>
        <begin position="100"/>
        <end position="126"/>
    </location>
</feature>
<reference evidence="11" key="1">
    <citation type="journal article" date="2019" name="Int. J. Syst. Evol. Microbiol.">
        <title>The Global Catalogue of Microorganisms (GCM) 10K type strain sequencing project: providing services to taxonomists for standard genome sequencing and annotation.</title>
        <authorList>
            <consortium name="The Broad Institute Genomics Platform"/>
            <consortium name="The Broad Institute Genome Sequencing Center for Infectious Disease"/>
            <person name="Wu L."/>
            <person name="Ma J."/>
        </authorList>
    </citation>
    <scope>NUCLEOTIDE SEQUENCE [LARGE SCALE GENOMIC DNA]</scope>
    <source>
        <strain evidence="11">CGMCC 1.15731</strain>
    </source>
</reference>
<gene>
    <name evidence="10" type="ORF">ACFO1V_12860</name>
</gene>
<evidence type="ECO:0000259" key="9">
    <source>
        <dbReference type="PROSITE" id="PS50109"/>
    </source>
</evidence>
<dbReference type="InterPro" id="IPR003661">
    <property type="entry name" value="HisK_dim/P_dom"/>
</dbReference>
<feature type="region of interest" description="Disordered" evidence="7">
    <location>
        <begin position="589"/>
        <end position="613"/>
    </location>
</feature>
<evidence type="ECO:0000313" key="10">
    <source>
        <dbReference type="EMBL" id="MFC4626085.1"/>
    </source>
</evidence>
<organism evidence="10 11">
    <name type="scientific">Daeguia caeni</name>
    <dbReference type="NCBI Taxonomy" id="439612"/>
    <lineage>
        <taxon>Bacteria</taxon>
        <taxon>Pseudomonadati</taxon>
        <taxon>Pseudomonadota</taxon>
        <taxon>Alphaproteobacteria</taxon>
        <taxon>Hyphomicrobiales</taxon>
        <taxon>Brucellaceae</taxon>
        <taxon>Daeguia</taxon>
    </lineage>
</organism>
<dbReference type="PANTHER" id="PTHR43711:SF1">
    <property type="entry name" value="HISTIDINE KINASE 1"/>
    <property type="match status" value="1"/>
</dbReference>
<dbReference type="SUPFAM" id="SSF47384">
    <property type="entry name" value="Homodimeric domain of signal transducing histidine kinase"/>
    <property type="match status" value="1"/>
</dbReference>
<dbReference type="InterPro" id="IPR036890">
    <property type="entry name" value="HATPase_C_sf"/>
</dbReference>
<dbReference type="Proteomes" id="UP001596042">
    <property type="component" value="Unassembled WGS sequence"/>
</dbReference>
<dbReference type="EC" id="2.7.13.3" evidence="2"/>
<dbReference type="CDD" id="cd00082">
    <property type="entry name" value="HisKA"/>
    <property type="match status" value="1"/>
</dbReference>
<proteinExistence type="predicted"/>
<dbReference type="Gene3D" id="1.10.287.130">
    <property type="match status" value="1"/>
</dbReference>
<dbReference type="InterPro" id="IPR035965">
    <property type="entry name" value="PAS-like_dom_sf"/>
</dbReference>
<protein>
    <recommendedName>
        <fullName evidence="2">histidine kinase</fullName>
        <ecNumber evidence="2">2.7.13.3</ecNumber>
    </recommendedName>
</protein>
<dbReference type="PROSITE" id="PS50109">
    <property type="entry name" value="HIS_KIN"/>
    <property type="match status" value="1"/>
</dbReference>
<keyword evidence="5 10" id="KW-0418">Kinase</keyword>
<evidence type="ECO:0000256" key="3">
    <source>
        <dbReference type="ARBA" id="ARBA00022553"/>
    </source>
</evidence>
<evidence type="ECO:0000256" key="2">
    <source>
        <dbReference type="ARBA" id="ARBA00012438"/>
    </source>
</evidence>
<evidence type="ECO:0000256" key="1">
    <source>
        <dbReference type="ARBA" id="ARBA00000085"/>
    </source>
</evidence>
<keyword evidence="4" id="KW-0808">Transferase</keyword>
<feature type="transmembrane region" description="Helical" evidence="8">
    <location>
        <begin position="68"/>
        <end position="88"/>
    </location>
</feature>
<dbReference type="SMART" id="SM00388">
    <property type="entry name" value="HisKA"/>
    <property type="match status" value="1"/>
</dbReference>
<keyword evidence="3" id="KW-0597">Phosphoprotein</keyword>
<dbReference type="InterPro" id="IPR036097">
    <property type="entry name" value="HisK_dim/P_sf"/>
</dbReference>
<comment type="caution">
    <text evidence="10">The sequence shown here is derived from an EMBL/GenBank/DDBJ whole genome shotgun (WGS) entry which is preliminary data.</text>
</comment>
<dbReference type="Pfam" id="PF02518">
    <property type="entry name" value="HATPase_c"/>
    <property type="match status" value="1"/>
</dbReference>
<dbReference type="InterPro" id="IPR004358">
    <property type="entry name" value="Sig_transdc_His_kin-like_C"/>
</dbReference>
<dbReference type="InterPro" id="IPR050736">
    <property type="entry name" value="Sensor_HK_Regulatory"/>
</dbReference>